<evidence type="ECO:0000313" key="3">
    <source>
        <dbReference type="EMBL" id="SPP72711.1"/>
    </source>
</evidence>
<keyword evidence="1" id="KW-0175">Coiled coil</keyword>
<gene>
    <name evidence="3" type="ORF">DGUA_6G000077</name>
</gene>
<keyword evidence="4" id="KW-1185">Reference proteome</keyword>
<dbReference type="GO" id="GO:0060271">
    <property type="term" value="P:cilium assembly"/>
    <property type="evidence" value="ECO:0007669"/>
    <property type="project" value="InterPro"/>
</dbReference>
<dbReference type="GO" id="GO:0005814">
    <property type="term" value="C:centriole"/>
    <property type="evidence" value="ECO:0007669"/>
    <property type="project" value="InterPro"/>
</dbReference>
<protein>
    <submittedName>
        <fullName evidence="3">Blast:Protein Cep89 homolog</fullName>
    </submittedName>
</protein>
<dbReference type="STRING" id="7266.A0A3B0JJD4"/>
<proteinExistence type="predicted"/>
<name>A0A3B0JJD4_DROGU</name>
<dbReference type="GO" id="GO:0045202">
    <property type="term" value="C:synapse"/>
    <property type="evidence" value="ECO:0007669"/>
    <property type="project" value="GOC"/>
</dbReference>
<dbReference type="InterPro" id="IPR033545">
    <property type="entry name" value="CEP89"/>
</dbReference>
<organism evidence="3 4">
    <name type="scientific">Drosophila guanche</name>
    <name type="common">Fruit fly</name>
    <dbReference type="NCBI Taxonomy" id="7266"/>
    <lineage>
        <taxon>Eukaryota</taxon>
        <taxon>Metazoa</taxon>
        <taxon>Ecdysozoa</taxon>
        <taxon>Arthropoda</taxon>
        <taxon>Hexapoda</taxon>
        <taxon>Insecta</taxon>
        <taxon>Pterygota</taxon>
        <taxon>Neoptera</taxon>
        <taxon>Endopterygota</taxon>
        <taxon>Diptera</taxon>
        <taxon>Brachycera</taxon>
        <taxon>Muscomorpha</taxon>
        <taxon>Ephydroidea</taxon>
        <taxon>Drosophilidae</taxon>
        <taxon>Drosophila</taxon>
        <taxon>Sophophora</taxon>
    </lineage>
</organism>
<sequence length="558" mass="63072">MAIPSRNRVKHRVGCHGNQAPGHRTRRAGVLGVCLMCCLRFVYFVASSPSRKCQDLNEKITEMSSRSVMITDLDQTDHEEAAEERPPTQPKRNRKPLQTLSGNFSRRSRSVEVEQRQQAAPAPRKDRRDRTLNGLLQAKDQQLEQLVQRLSTLHKYNEQFAKENERLRSDSSQLESRLAEVEQQVTDCVRCQQLNQKLAAVLGQNRSLANDVDMLKTLVFRLNVQIESYQDQRRTGEKEPTCSAVAAAAAAAACTSDSTGCQPLPTHTLGPLLHAYDESIRDKDALLAQYNTEFEHFTGELKRALEDNTKLLQSQEQLRRDLGGWREERVCLQAQLGVCRSKAEAQTRKTDLAKEKLVEVMHCYEQRMQTLLLDMDHLQAAYARTKSELAAHRSAAAPNSTNAANTAAAGAAAAAAAPPPPLESEAVNQCKTLLEELKQEHVRERTALQDQLKASSMRASALVRSTEKAKHSRDRLKARLRMALQWAQKLEAGQAEMRDTYDAVRRLEVLVKHKESQLRGLHARNIEELDKLRRKLEHKDETIRTLLRGKLERRPAVD</sequence>
<evidence type="ECO:0000256" key="2">
    <source>
        <dbReference type="SAM" id="MobiDB-lite"/>
    </source>
</evidence>
<dbReference type="EMBL" id="OUUW01000001">
    <property type="protein sequence ID" value="SPP72711.1"/>
    <property type="molecule type" value="Genomic_DNA"/>
</dbReference>
<dbReference type="OMA" id="RYNDQFA"/>
<dbReference type="PANTHER" id="PTHR36170:SF1">
    <property type="entry name" value="CENTROSOMAL PROTEIN OF 89 KDA"/>
    <property type="match status" value="1"/>
</dbReference>
<dbReference type="AlphaFoldDB" id="A0A3B0JJD4"/>
<accession>A0A3B0JJD4</accession>
<feature type="compositionally biased region" description="Basic and acidic residues" evidence="2">
    <location>
        <begin position="76"/>
        <end position="86"/>
    </location>
</feature>
<dbReference type="GO" id="GO:0007268">
    <property type="term" value="P:chemical synaptic transmission"/>
    <property type="evidence" value="ECO:0007669"/>
    <property type="project" value="InterPro"/>
</dbReference>
<reference evidence="4" key="1">
    <citation type="submission" date="2018-01" db="EMBL/GenBank/DDBJ databases">
        <authorList>
            <person name="Alioto T."/>
            <person name="Alioto T."/>
        </authorList>
    </citation>
    <scope>NUCLEOTIDE SEQUENCE [LARGE SCALE GENOMIC DNA]</scope>
</reference>
<dbReference type="Proteomes" id="UP000268350">
    <property type="component" value="Unassembled WGS sequence"/>
</dbReference>
<feature type="region of interest" description="Disordered" evidence="2">
    <location>
        <begin position="76"/>
        <end position="129"/>
    </location>
</feature>
<feature type="region of interest" description="Disordered" evidence="2">
    <location>
        <begin position="1"/>
        <end position="24"/>
    </location>
</feature>
<dbReference type="GO" id="GO:0007005">
    <property type="term" value="P:mitochondrion organization"/>
    <property type="evidence" value="ECO:0007669"/>
    <property type="project" value="InterPro"/>
</dbReference>
<feature type="coiled-coil region" evidence="1">
    <location>
        <begin position="157"/>
        <end position="211"/>
    </location>
</feature>
<dbReference type="OrthoDB" id="6622877at2759"/>
<dbReference type="GO" id="GO:0097539">
    <property type="term" value="C:ciliary transition fiber"/>
    <property type="evidence" value="ECO:0007669"/>
    <property type="project" value="TreeGrafter"/>
</dbReference>
<evidence type="ECO:0000256" key="1">
    <source>
        <dbReference type="SAM" id="Coils"/>
    </source>
</evidence>
<evidence type="ECO:0000313" key="4">
    <source>
        <dbReference type="Proteomes" id="UP000268350"/>
    </source>
</evidence>
<dbReference type="PANTHER" id="PTHR36170">
    <property type="entry name" value="CENTROSOMAL PROTEIN OF 89 KDA"/>
    <property type="match status" value="1"/>
</dbReference>